<evidence type="ECO:0000313" key="3">
    <source>
        <dbReference type="Proteomes" id="UP000320781"/>
    </source>
</evidence>
<dbReference type="Gene3D" id="2.30.30.40">
    <property type="entry name" value="SH3 Domains"/>
    <property type="match status" value="1"/>
</dbReference>
<keyword evidence="1" id="KW-0812">Transmembrane</keyword>
<comment type="caution">
    <text evidence="2">The sequence shown here is derived from an EMBL/GenBank/DDBJ whole genome shotgun (WGS) entry which is preliminary data.</text>
</comment>
<accession>A0A523QI74</accession>
<sequence>METLGTALIVLGILGFLVSLVAIVVALVRKKKKKLWLVSFLVFLVLAIVGGAISPTTEPGRQIEKPASTVKSEEPVKKKVKEEVLEIRVCPRDGINIRTGPGIDYGKDEDGPLVKSEKLYVLEEKAGWIRARIGSEKSTWEGWVKKDLTVSKGQWEAIKVQEEKKKIQIKAQEEKKKIHEWFDVILGSVDGYEKISLSGDRKTLTITVSDKWYYTPDFQKERIMEQTGKQFAVFAARMGWRGKEPDVGNYPTVIFVDIAGKEVGKHSTWGTKVYG</sequence>
<name>A0A523QI74_UNCAE</name>
<organism evidence="2 3">
    <name type="scientific">Aerophobetes bacterium</name>
    <dbReference type="NCBI Taxonomy" id="2030807"/>
    <lineage>
        <taxon>Bacteria</taxon>
        <taxon>Candidatus Aerophobota</taxon>
    </lineage>
</organism>
<feature type="transmembrane region" description="Helical" evidence="1">
    <location>
        <begin position="35"/>
        <end position="53"/>
    </location>
</feature>
<protein>
    <recommendedName>
        <fullName evidence="4">SH3b domain-containing protein</fullName>
    </recommendedName>
</protein>
<keyword evidence="1" id="KW-1133">Transmembrane helix</keyword>
<dbReference type="AlphaFoldDB" id="A0A523QI74"/>
<reference evidence="2 3" key="1">
    <citation type="submission" date="2019-03" db="EMBL/GenBank/DDBJ databases">
        <title>Metabolic potential of uncultured bacteria and archaea associated with petroleum seepage in deep-sea sediments.</title>
        <authorList>
            <person name="Dong X."/>
            <person name="Hubert C."/>
        </authorList>
    </citation>
    <scope>NUCLEOTIDE SEQUENCE [LARGE SCALE GENOMIC DNA]</scope>
    <source>
        <strain evidence="2">E44_bin92</strain>
    </source>
</reference>
<evidence type="ECO:0000256" key="1">
    <source>
        <dbReference type="SAM" id="Phobius"/>
    </source>
</evidence>
<proteinExistence type="predicted"/>
<keyword evidence="1" id="KW-0472">Membrane</keyword>
<dbReference type="EMBL" id="SOKU01000242">
    <property type="protein sequence ID" value="TES85231.1"/>
    <property type="molecule type" value="Genomic_DNA"/>
</dbReference>
<gene>
    <name evidence="2" type="ORF">E3J95_04890</name>
</gene>
<dbReference type="Proteomes" id="UP000320781">
    <property type="component" value="Unassembled WGS sequence"/>
</dbReference>
<evidence type="ECO:0000313" key="2">
    <source>
        <dbReference type="EMBL" id="TES85231.1"/>
    </source>
</evidence>
<feature type="transmembrane region" description="Helical" evidence="1">
    <location>
        <begin position="6"/>
        <end position="28"/>
    </location>
</feature>
<evidence type="ECO:0008006" key="4">
    <source>
        <dbReference type="Google" id="ProtNLM"/>
    </source>
</evidence>